<dbReference type="EMBL" id="CP032614">
    <property type="protein sequence ID" value="AYF85351.1"/>
    <property type="molecule type" value="Genomic_DNA"/>
</dbReference>
<proteinExistence type="predicted"/>
<gene>
    <name evidence="1" type="ORF">D7J84_30730</name>
</gene>
<dbReference type="AlphaFoldDB" id="A0A9W3YLB3"/>
<name>A0A9W3YLB3_BACTU</name>
<evidence type="ECO:0000313" key="1">
    <source>
        <dbReference type="EMBL" id="AYF85351.1"/>
    </source>
</evidence>
<organism evidence="1 2">
    <name type="scientific">Bacillus thuringiensis</name>
    <dbReference type="NCBI Taxonomy" id="1428"/>
    <lineage>
        <taxon>Bacteria</taxon>
        <taxon>Bacillati</taxon>
        <taxon>Bacillota</taxon>
        <taxon>Bacilli</taxon>
        <taxon>Bacillales</taxon>
        <taxon>Bacillaceae</taxon>
        <taxon>Bacillus</taxon>
        <taxon>Bacillus cereus group</taxon>
    </lineage>
</organism>
<sequence length="73" mass="8441">MPPRSTDKEDIEMLLAGLRTDLDGFHGSEIHTLIRAGKIRMDIALRMLLPEYMKNMKGTSNPIFPLKMYIFLF</sequence>
<geneLocation type="plasmid" evidence="1 2">
    <name>p.1</name>
</geneLocation>
<evidence type="ECO:0000313" key="2">
    <source>
        <dbReference type="Proteomes" id="UP000269847"/>
    </source>
</evidence>
<reference evidence="1 2" key="1">
    <citation type="submission" date="2018-09" db="EMBL/GenBank/DDBJ databases">
        <title>Complete genome of Bacillus thuringiensis strain QZL38.</title>
        <authorList>
            <person name="Song F."/>
        </authorList>
    </citation>
    <scope>NUCLEOTIDE SEQUENCE [LARGE SCALE GENOMIC DNA]</scope>
    <source>
        <strain evidence="1 2">QZL38</strain>
        <plasmid evidence="1 2">p.1</plasmid>
    </source>
</reference>
<protein>
    <submittedName>
        <fullName evidence="1">Uncharacterized protein</fullName>
    </submittedName>
</protein>
<dbReference type="Proteomes" id="UP000269847">
    <property type="component" value="Plasmid p.1"/>
</dbReference>
<keyword evidence="1" id="KW-0614">Plasmid</keyword>
<accession>A0A9W3YLB3</accession>